<dbReference type="InterPro" id="IPR000182">
    <property type="entry name" value="GNAT_dom"/>
</dbReference>
<organism evidence="2 3">
    <name type="scientific">Deinococcus oregonensis</name>
    <dbReference type="NCBI Taxonomy" id="1805970"/>
    <lineage>
        <taxon>Bacteria</taxon>
        <taxon>Thermotogati</taxon>
        <taxon>Deinococcota</taxon>
        <taxon>Deinococci</taxon>
        <taxon>Deinococcales</taxon>
        <taxon>Deinococcaceae</taxon>
        <taxon>Deinococcus</taxon>
    </lineage>
</organism>
<dbReference type="InterPro" id="IPR016181">
    <property type="entry name" value="Acyl_CoA_acyltransferase"/>
</dbReference>
<dbReference type="Proteomes" id="UP001589733">
    <property type="component" value="Unassembled WGS sequence"/>
</dbReference>
<dbReference type="PANTHER" id="PTHR43441:SF11">
    <property type="entry name" value="RIBOSOMAL-PROTEIN-SERINE ACETYLTRANSFERASE"/>
    <property type="match status" value="1"/>
</dbReference>
<evidence type="ECO:0000313" key="3">
    <source>
        <dbReference type="Proteomes" id="UP001589733"/>
    </source>
</evidence>
<gene>
    <name evidence="2" type="ORF">ACFFLM_03140</name>
</gene>
<dbReference type="GO" id="GO:0016746">
    <property type="term" value="F:acyltransferase activity"/>
    <property type="evidence" value="ECO:0007669"/>
    <property type="project" value="UniProtKB-KW"/>
</dbReference>
<reference evidence="2 3" key="1">
    <citation type="submission" date="2024-09" db="EMBL/GenBank/DDBJ databases">
        <authorList>
            <person name="Sun Q."/>
            <person name="Mori K."/>
        </authorList>
    </citation>
    <scope>NUCLEOTIDE SEQUENCE [LARGE SCALE GENOMIC DNA]</scope>
    <source>
        <strain evidence="2 3">JCM 13503</strain>
    </source>
</reference>
<evidence type="ECO:0000313" key="2">
    <source>
        <dbReference type="EMBL" id="MFB9990978.1"/>
    </source>
</evidence>
<keyword evidence="2" id="KW-0808">Transferase</keyword>
<dbReference type="EC" id="2.3.-.-" evidence="2"/>
<feature type="domain" description="N-acetyltransferase" evidence="1">
    <location>
        <begin position="15"/>
        <end position="174"/>
    </location>
</feature>
<dbReference type="SUPFAM" id="SSF55729">
    <property type="entry name" value="Acyl-CoA N-acyltransferases (Nat)"/>
    <property type="match status" value="1"/>
</dbReference>
<protein>
    <submittedName>
        <fullName evidence="2">GNAT family N-acetyltransferase</fullName>
        <ecNumber evidence="2">2.3.-.-</ecNumber>
    </submittedName>
</protein>
<dbReference type="Gene3D" id="3.40.630.30">
    <property type="match status" value="1"/>
</dbReference>
<dbReference type="Pfam" id="PF13302">
    <property type="entry name" value="Acetyltransf_3"/>
    <property type="match status" value="1"/>
</dbReference>
<dbReference type="InterPro" id="IPR051908">
    <property type="entry name" value="Ribosomal_N-acetyltransferase"/>
</dbReference>
<dbReference type="PROSITE" id="PS51186">
    <property type="entry name" value="GNAT"/>
    <property type="match status" value="1"/>
</dbReference>
<name>A0ABV6AU02_9DEIO</name>
<dbReference type="CDD" id="cd04301">
    <property type="entry name" value="NAT_SF"/>
    <property type="match status" value="1"/>
</dbReference>
<keyword evidence="3" id="KW-1185">Reference proteome</keyword>
<comment type="caution">
    <text evidence="2">The sequence shown here is derived from an EMBL/GenBank/DDBJ whole genome shotgun (WGS) entry which is preliminary data.</text>
</comment>
<dbReference type="PANTHER" id="PTHR43441">
    <property type="entry name" value="RIBOSOMAL-PROTEIN-SERINE ACETYLTRANSFERASE"/>
    <property type="match status" value="1"/>
</dbReference>
<proteinExistence type="predicted"/>
<keyword evidence="2" id="KW-0012">Acyltransferase</keyword>
<accession>A0ABV6AU02</accession>
<dbReference type="RefSeq" id="WP_380005459.1">
    <property type="nucleotide sequence ID" value="NZ_JBHLYR010000011.1"/>
</dbReference>
<evidence type="ECO:0000259" key="1">
    <source>
        <dbReference type="PROSITE" id="PS51186"/>
    </source>
</evidence>
<dbReference type="EMBL" id="JBHLYR010000011">
    <property type="protein sequence ID" value="MFB9990978.1"/>
    <property type="molecule type" value="Genomic_DNA"/>
</dbReference>
<sequence>MSLQPLPLPVRTARLTLRLPRPEDAEDLLTYYSRADVAQYLLEEPWTPDQTGRQLAKRVARIGLDAEARALALVWEHGGRVIGDTALWLTEERGEVAELGWVMHPDCSGQGLATEAVAAVLDAAFGVYGLHRVTAQMDARNIASARLCERLGMQREAHLRQNWWSKGEWTDTLIYGILAADWAKS</sequence>